<name>A0A4Q1KGY7_9SPHN</name>
<evidence type="ECO:0000313" key="2">
    <source>
        <dbReference type="EMBL" id="RXR28973.1"/>
    </source>
</evidence>
<protein>
    <submittedName>
        <fullName evidence="2">Uncharacterized protein</fullName>
    </submittedName>
</protein>
<dbReference type="EMBL" id="SBKP01000006">
    <property type="protein sequence ID" value="RXR28973.1"/>
    <property type="molecule type" value="Genomic_DNA"/>
</dbReference>
<proteinExistence type="predicted"/>
<dbReference type="RefSeq" id="WP_129404037.1">
    <property type="nucleotide sequence ID" value="NZ_SBKP01000006.1"/>
</dbReference>
<reference evidence="3" key="1">
    <citation type="submission" date="2019-01" db="EMBL/GenBank/DDBJ databases">
        <title>Cytophagaceae bacterium strain CAR-16.</title>
        <authorList>
            <person name="Chen W.-M."/>
        </authorList>
    </citation>
    <scope>NUCLEOTIDE SEQUENCE [LARGE SCALE GENOMIC DNA]</scope>
    <source>
        <strain evidence="3">CHR27</strain>
    </source>
</reference>
<sequence>MQYKRCKCGKAERWDTGEAVRPCEGCTECQTTYAGSSADHKPLEPHDWKPQFNRDTGQEDGAVCTRCHKRKRGD</sequence>
<gene>
    <name evidence="2" type="ORF">EQG66_07800</name>
</gene>
<evidence type="ECO:0000313" key="3">
    <source>
        <dbReference type="Proteomes" id="UP000290958"/>
    </source>
</evidence>
<evidence type="ECO:0000256" key="1">
    <source>
        <dbReference type="SAM" id="MobiDB-lite"/>
    </source>
</evidence>
<organism evidence="2 3">
    <name type="scientific">Sphingobium fluviale</name>
    <dbReference type="NCBI Taxonomy" id="2506423"/>
    <lineage>
        <taxon>Bacteria</taxon>
        <taxon>Pseudomonadati</taxon>
        <taxon>Pseudomonadota</taxon>
        <taxon>Alphaproteobacteria</taxon>
        <taxon>Sphingomonadales</taxon>
        <taxon>Sphingomonadaceae</taxon>
        <taxon>Sphingobium</taxon>
    </lineage>
</organism>
<dbReference type="AlphaFoldDB" id="A0A4Q1KGY7"/>
<keyword evidence="3" id="KW-1185">Reference proteome</keyword>
<feature type="region of interest" description="Disordered" evidence="1">
    <location>
        <begin position="34"/>
        <end position="60"/>
    </location>
</feature>
<dbReference type="Proteomes" id="UP000290958">
    <property type="component" value="Unassembled WGS sequence"/>
</dbReference>
<comment type="caution">
    <text evidence="2">The sequence shown here is derived from an EMBL/GenBank/DDBJ whole genome shotgun (WGS) entry which is preliminary data.</text>
</comment>
<accession>A0A4Q1KGY7</accession>
<feature type="compositionally biased region" description="Basic and acidic residues" evidence="1">
    <location>
        <begin position="38"/>
        <end position="49"/>
    </location>
</feature>